<evidence type="ECO:0000313" key="3">
    <source>
        <dbReference type="Proteomes" id="UP000221168"/>
    </source>
</evidence>
<sequence length="158" mass="16682">MRKTIAKARTAQGFFRALRRGMGIALAGALLAMVQPSALVFDAHHGLIGMAHADEGGGEGEGEGESGGANGSDRQHQPVTTRHDGPSALARFLDVLKQQGSVTSSRTGAGNIVVRYSDGWAEQIIGGTYSLLDRTGRPVIERPANDTDFKRLKAAEGR</sequence>
<dbReference type="OrthoDB" id="8420605at2"/>
<feature type="region of interest" description="Disordered" evidence="1">
    <location>
        <begin position="52"/>
        <end position="85"/>
    </location>
</feature>
<protein>
    <submittedName>
        <fullName evidence="2">Uncharacterized protein</fullName>
    </submittedName>
</protein>
<proteinExistence type="predicted"/>
<dbReference type="AlphaFoldDB" id="A0A2G1QJN3"/>
<evidence type="ECO:0000256" key="1">
    <source>
        <dbReference type="SAM" id="MobiDB-lite"/>
    </source>
</evidence>
<evidence type="ECO:0000313" key="2">
    <source>
        <dbReference type="EMBL" id="PHP65671.1"/>
    </source>
</evidence>
<feature type="compositionally biased region" description="Basic and acidic residues" evidence="1">
    <location>
        <begin position="73"/>
        <end position="85"/>
    </location>
</feature>
<gene>
    <name evidence="2" type="ORF">CSC94_17640</name>
</gene>
<accession>A0A2G1QJN3</accession>
<organism evidence="2 3">
    <name type="scientific">Zhengella mangrovi</name>
    <dbReference type="NCBI Taxonomy" id="1982044"/>
    <lineage>
        <taxon>Bacteria</taxon>
        <taxon>Pseudomonadati</taxon>
        <taxon>Pseudomonadota</taxon>
        <taxon>Alphaproteobacteria</taxon>
        <taxon>Hyphomicrobiales</taxon>
        <taxon>Notoacmeibacteraceae</taxon>
        <taxon>Zhengella</taxon>
    </lineage>
</organism>
<dbReference type="EMBL" id="PDVP01000013">
    <property type="protein sequence ID" value="PHP65671.1"/>
    <property type="molecule type" value="Genomic_DNA"/>
</dbReference>
<keyword evidence="3" id="KW-1185">Reference proteome</keyword>
<dbReference type="Proteomes" id="UP000221168">
    <property type="component" value="Unassembled WGS sequence"/>
</dbReference>
<dbReference type="RefSeq" id="WP_099307698.1">
    <property type="nucleotide sequence ID" value="NZ_PDVP01000013.1"/>
</dbReference>
<name>A0A2G1QJN3_9HYPH</name>
<reference evidence="2 3" key="1">
    <citation type="submission" date="2017-10" db="EMBL/GenBank/DDBJ databases">
        <title>Sedimentibacterium mangrovi gen. nov., sp. nov., a novel member of family Phyllobacteriacea isolated from mangrove sediment.</title>
        <authorList>
            <person name="Liao H."/>
            <person name="Tian Y."/>
        </authorList>
    </citation>
    <scope>NUCLEOTIDE SEQUENCE [LARGE SCALE GENOMIC DNA]</scope>
    <source>
        <strain evidence="2 3">X9-2-2</strain>
    </source>
</reference>
<comment type="caution">
    <text evidence="2">The sequence shown here is derived from an EMBL/GenBank/DDBJ whole genome shotgun (WGS) entry which is preliminary data.</text>
</comment>